<name>A0A5I8HRT7_SALET</name>
<dbReference type="GO" id="GO:0004519">
    <property type="term" value="F:endonuclease activity"/>
    <property type="evidence" value="ECO:0007669"/>
    <property type="project" value="UniProtKB-KW"/>
</dbReference>
<keyword evidence="5" id="KW-0255">Endonuclease</keyword>
<sequence length="581" mass="65226">MAVEKLIVDHIDTWTTALQTRSTAGRGSSGKIDLYGIKKLRELILELAVRGKLVPQDPNDEPASELLKHIAAEKAELVKQGKIKKPKPLPEISEEEKPFELPAGWEWIKISEIGHDWGQKTPDEDFTYIDVGSINKEYGIIEEPSILSAKDAPSRARKIVQKGTVIYSTVRPYLLNIAIIESAFSPEPIASTAFAIIHPYTAMNANFIYYYLRSPVFINYVESCQTGVAYPAINDKQFFSGIIAVPPSSEQARITKKIKELMSLCDQLEQHSLTSLDAHQQLVETLLTTLTDSQNADELAENWARISEHFDTLFTTEASIDALKQTILQLAVMGKLVPHDPNDEPASELLKRIAQEKAQLVKDGKMKKQKPLPPISDEEKPFELPDGWVWCRVSEVAMFTTSGSRDWAKYYSESGALFVTMGNLSKDSYDLRMDNRRYVNPPENGEGLRTKLEPFDLIISITGDVGNLGLIPEDLGLAYINQHSCLLRFIPTCRNYYFPELMRSPLAKLQFNAPQRGIKNSFRLSDVETIVIPLPPYKEQILIAEKIRVLMNICDVLRASIQSAQKNQLHLADALTDAAIN</sequence>
<dbReference type="Proteomes" id="UP000839815">
    <property type="component" value="Unassembled WGS sequence"/>
</dbReference>
<evidence type="ECO:0000256" key="3">
    <source>
        <dbReference type="ARBA" id="ARBA00023125"/>
    </source>
</evidence>
<dbReference type="Pfam" id="PF01420">
    <property type="entry name" value="Methylase_S"/>
    <property type="match status" value="2"/>
</dbReference>
<keyword evidence="2" id="KW-0680">Restriction system</keyword>
<dbReference type="AlphaFoldDB" id="A0A5I8HRT7"/>
<evidence type="ECO:0000259" key="4">
    <source>
        <dbReference type="Pfam" id="PF01420"/>
    </source>
</evidence>
<dbReference type="EMBL" id="AAIURL010000003">
    <property type="protein sequence ID" value="ECI2858235.1"/>
    <property type="molecule type" value="Genomic_DNA"/>
</dbReference>
<feature type="domain" description="Type I restriction modification DNA specificity" evidence="4">
    <location>
        <begin position="104"/>
        <end position="275"/>
    </location>
</feature>
<protein>
    <submittedName>
        <fullName evidence="5">Restriction endonuclease subunit S</fullName>
    </submittedName>
</protein>
<dbReference type="InterPro" id="IPR051212">
    <property type="entry name" value="Type-I_RE_S_subunit"/>
</dbReference>
<dbReference type="GO" id="GO:0009307">
    <property type="term" value="P:DNA restriction-modification system"/>
    <property type="evidence" value="ECO:0007669"/>
    <property type="project" value="UniProtKB-KW"/>
</dbReference>
<gene>
    <name evidence="5" type="ORF">CQU62_02400</name>
</gene>
<proteinExistence type="inferred from homology"/>
<dbReference type="SUPFAM" id="SSF116734">
    <property type="entry name" value="DNA methylase specificity domain"/>
    <property type="match status" value="2"/>
</dbReference>
<feature type="domain" description="Type I restriction modification DNA specificity" evidence="4">
    <location>
        <begin position="456"/>
        <end position="554"/>
    </location>
</feature>
<evidence type="ECO:0000256" key="2">
    <source>
        <dbReference type="ARBA" id="ARBA00022747"/>
    </source>
</evidence>
<keyword evidence="5" id="KW-0540">Nuclease</keyword>
<dbReference type="Gene3D" id="3.90.220.20">
    <property type="entry name" value="DNA methylase specificity domains"/>
    <property type="match status" value="2"/>
</dbReference>
<evidence type="ECO:0000313" key="5">
    <source>
        <dbReference type="EMBL" id="ECI2858235.1"/>
    </source>
</evidence>
<organism evidence="5">
    <name type="scientific">Salmonella enterica subsp. enterica serovar Ouakam</name>
    <dbReference type="NCBI Taxonomy" id="1243585"/>
    <lineage>
        <taxon>Bacteria</taxon>
        <taxon>Pseudomonadati</taxon>
        <taxon>Pseudomonadota</taxon>
        <taxon>Gammaproteobacteria</taxon>
        <taxon>Enterobacterales</taxon>
        <taxon>Enterobacteriaceae</taxon>
        <taxon>Salmonella</taxon>
    </lineage>
</organism>
<dbReference type="InterPro" id="IPR000055">
    <property type="entry name" value="Restrct_endonuc_typeI_TRD"/>
</dbReference>
<dbReference type="PANTHER" id="PTHR43140">
    <property type="entry name" value="TYPE-1 RESTRICTION ENZYME ECOKI SPECIFICITY PROTEIN"/>
    <property type="match status" value="1"/>
</dbReference>
<keyword evidence="3" id="KW-0238">DNA-binding</keyword>
<dbReference type="PANTHER" id="PTHR43140:SF1">
    <property type="entry name" value="TYPE I RESTRICTION ENZYME ECOKI SPECIFICITY SUBUNIT"/>
    <property type="match status" value="1"/>
</dbReference>
<dbReference type="RefSeq" id="WP_050068109.1">
    <property type="nucleotide sequence ID" value="NZ_JAUKSZ010000029.1"/>
</dbReference>
<dbReference type="GO" id="GO:0003677">
    <property type="term" value="F:DNA binding"/>
    <property type="evidence" value="ECO:0007669"/>
    <property type="project" value="UniProtKB-KW"/>
</dbReference>
<dbReference type="InterPro" id="IPR044946">
    <property type="entry name" value="Restrct_endonuc_typeI_TRD_sf"/>
</dbReference>
<comment type="caution">
    <text evidence="5">The sequence shown here is derived from an EMBL/GenBank/DDBJ whole genome shotgun (WGS) entry which is preliminary data.</text>
</comment>
<evidence type="ECO:0000256" key="1">
    <source>
        <dbReference type="ARBA" id="ARBA00010923"/>
    </source>
</evidence>
<keyword evidence="5" id="KW-0378">Hydrolase</keyword>
<reference evidence="5" key="1">
    <citation type="submission" date="2019-07" db="EMBL/GenBank/DDBJ databases">
        <authorList>
            <consortium name="GenomeTrakr network: Whole genome sequencing for foodborne pathogen traceback"/>
        </authorList>
    </citation>
    <scope>NUCLEOTIDE SEQUENCE [LARGE SCALE GENOMIC DNA]</scope>
    <source>
        <strain evidence="5">FSIS21720206</strain>
    </source>
</reference>
<accession>A0A5I8HRT7</accession>
<comment type="similarity">
    <text evidence="1">Belongs to the type-I restriction system S methylase family.</text>
</comment>